<dbReference type="AlphaFoldDB" id="A0A7W8IHE1"/>
<gene>
    <name evidence="2" type="ORF">HDF09_001746</name>
</gene>
<keyword evidence="3" id="KW-1185">Reference proteome</keyword>
<organism evidence="2 3">
    <name type="scientific">Tunturiibacter empetritectus</name>
    <dbReference type="NCBI Taxonomy" id="3069691"/>
    <lineage>
        <taxon>Bacteria</taxon>
        <taxon>Pseudomonadati</taxon>
        <taxon>Acidobacteriota</taxon>
        <taxon>Terriglobia</taxon>
        <taxon>Terriglobales</taxon>
        <taxon>Acidobacteriaceae</taxon>
        <taxon>Tunturiibacter</taxon>
    </lineage>
</organism>
<comment type="caution">
    <text evidence="2">The sequence shown here is derived from an EMBL/GenBank/DDBJ whole genome shotgun (WGS) entry which is preliminary data.</text>
</comment>
<name>A0A7W8IHE1_9BACT</name>
<feature type="signal peptide" evidence="1">
    <location>
        <begin position="1"/>
        <end position="24"/>
    </location>
</feature>
<evidence type="ECO:0000313" key="2">
    <source>
        <dbReference type="EMBL" id="MBB5317077.1"/>
    </source>
</evidence>
<reference evidence="2" key="1">
    <citation type="submission" date="2020-08" db="EMBL/GenBank/DDBJ databases">
        <title>Genomic Encyclopedia of Type Strains, Phase IV (KMG-V): Genome sequencing to study the core and pangenomes of soil and plant-associated prokaryotes.</title>
        <authorList>
            <person name="Whitman W."/>
        </authorList>
    </citation>
    <scope>NUCLEOTIDE SEQUENCE [LARGE SCALE GENOMIC DNA]</scope>
    <source>
        <strain evidence="2">M8UP27</strain>
    </source>
</reference>
<protein>
    <recommendedName>
        <fullName evidence="4">Flagellar basal body-associated protein FliL</fullName>
    </recommendedName>
</protein>
<dbReference type="Proteomes" id="UP000568106">
    <property type="component" value="Unassembled WGS sequence"/>
</dbReference>
<sequence>MRSLVLALLAISALGLVSFQAASARQPQDHLASNMVLIIRHSEKPETGNGLTAQGEERAHLYVKYFQPFQDQLPPIEIDSLYAGADSKSSIRPTLTLEPLSKAISLPINSSISSKDSTALVAELRSHPHGHSPLIAWRHGEMPALLTAFGASPDKLLPNGRWPDDVYDWVVVLTMGPDGQLVSQKLIHEQLTVNPAAK</sequence>
<dbReference type="EMBL" id="JACHDY010000002">
    <property type="protein sequence ID" value="MBB5317077.1"/>
    <property type="molecule type" value="Genomic_DNA"/>
</dbReference>
<evidence type="ECO:0008006" key="4">
    <source>
        <dbReference type="Google" id="ProtNLM"/>
    </source>
</evidence>
<feature type="chain" id="PRO_5030963983" description="Flagellar basal body-associated protein FliL" evidence="1">
    <location>
        <begin position="25"/>
        <end position="198"/>
    </location>
</feature>
<accession>A0A7W8IHE1</accession>
<proteinExistence type="predicted"/>
<keyword evidence="1" id="KW-0732">Signal</keyword>
<evidence type="ECO:0000313" key="3">
    <source>
        <dbReference type="Proteomes" id="UP000568106"/>
    </source>
</evidence>
<evidence type="ECO:0000256" key="1">
    <source>
        <dbReference type="SAM" id="SignalP"/>
    </source>
</evidence>